<accession>A0A285N320</accession>
<gene>
    <name evidence="2" type="ORF">SAMN06269185_0387</name>
</gene>
<evidence type="ECO:0000313" key="3">
    <source>
        <dbReference type="Proteomes" id="UP000219453"/>
    </source>
</evidence>
<organism evidence="2 3">
    <name type="scientific">Natronoarchaeum philippinense</name>
    <dbReference type="NCBI Taxonomy" id="558529"/>
    <lineage>
        <taxon>Archaea</taxon>
        <taxon>Methanobacteriati</taxon>
        <taxon>Methanobacteriota</taxon>
        <taxon>Stenosarchaea group</taxon>
        <taxon>Halobacteria</taxon>
        <taxon>Halobacteriales</taxon>
        <taxon>Natronoarchaeaceae</taxon>
    </lineage>
</organism>
<dbReference type="EMBL" id="OBEJ01000001">
    <property type="protein sequence ID" value="SNZ03852.1"/>
    <property type="molecule type" value="Genomic_DNA"/>
</dbReference>
<dbReference type="InterPro" id="IPR009359">
    <property type="entry name" value="PaaB"/>
</dbReference>
<sequence>MDDGSTRMEKATRARVGEEPRSDPLPEWDVFVREDSGGVMRHVGSVSAPTPEAAHEHASRLFGWFADDVWICESSEIHRFSTHSLGERGETATPDSGTEPRQHEWDE</sequence>
<protein>
    <submittedName>
        <fullName evidence="2">RSAM-partnered protein, Htur_1727 family</fullName>
    </submittedName>
</protein>
<feature type="region of interest" description="Disordered" evidence="1">
    <location>
        <begin position="81"/>
        <end position="107"/>
    </location>
</feature>
<dbReference type="OrthoDB" id="168567at2157"/>
<dbReference type="Proteomes" id="UP000219453">
    <property type="component" value="Unassembled WGS sequence"/>
</dbReference>
<dbReference type="RefSeq" id="WP_218839110.1">
    <property type="nucleotide sequence ID" value="NZ_OBEJ01000001.1"/>
</dbReference>
<dbReference type="Pfam" id="PF06243">
    <property type="entry name" value="PaaB"/>
    <property type="match status" value="1"/>
</dbReference>
<keyword evidence="3" id="KW-1185">Reference proteome</keyword>
<feature type="compositionally biased region" description="Basic and acidic residues" evidence="1">
    <location>
        <begin position="81"/>
        <end position="90"/>
    </location>
</feature>
<feature type="compositionally biased region" description="Basic and acidic residues" evidence="1">
    <location>
        <begin position="98"/>
        <end position="107"/>
    </location>
</feature>
<dbReference type="Gene3D" id="3.10.20.520">
    <property type="entry name" value="Phenylacetic acid degradation B"/>
    <property type="match status" value="1"/>
</dbReference>
<dbReference type="NCBIfam" id="TIGR04031">
    <property type="entry name" value="Htur_1727_fam"/>
    <property type="match status" value="1"/>
</dbReference>
<name>A0A285N320_NATPI</name>
<proteinExistence type="predicted"/>
<reference evidence="3" key="1">
    <citation type="submission" date="2017-09" db="EMBL/GenBank/DDBJ databases">
        <authorList>
            <person name="Varghese N."/>
            <person name="Submissions S."/>
        </authorList>
    </citation>
    <scope>NUCLEOTIDE SEQUENCE [LARGE SCALE GENOMIC DNA]</scope>
    <source>
        <strain evidence="3">DSM 27208</strain>
    </source>
</reference>
<evidence type="ECO:0000313" key="2">
    <source>
        <dbReference type="EMBL" id="SNZ03852.1"/>
    </source>
</evidence>
<evidence type="ECO:0000256" key="1">
    <source>
        <dbReference type="SAM" id="MobiDB-lite"/>
    </source>
</evidence>
<dbReference type="InterPro" id="IPR023976">
    <property type="entry name" value="CHP04031_Htur1727"/>
</dbReference>
<dbReference type="InterPro" id="IPR038693">
    <property type="entry name" value="PaaB_sf"/>
</dbReference>
<dbReference type="AlphaFoldDB" id="A0A285N320"/>
<feature type="region of interest" description="Disordered" evidence="1">
    <location>
        <begin position="1"/>
        <end position="26"/>
    </location>
</feature>